<feature type="compositionally biased region" description="Basic and acidic residues" evidence="1">
    <location>
        <begin position="94"/>
        <end position="103"/>
    </location>
</feature>
<accession>A0A504YLH8</accession>
<dbReference type="Pfam" id="PF17784">
    <property type="entry name" value="Sulfotransfer_4"/>
    <property type="match status" value="1"/>
</dbReference>
<dbReference type="AlphaFoldDB" id="A0A504YLH8"/>
<dbReference type="InterPro" id="IPR027417">
    <property type="entry name" value="P-loop_NTPase"/>
</dbReference>
<name>A0A504YLH8_FASGI</name>
<protein>
    <submittedName>
        <fullName evidence="2">Uncharacterized protein</fullName>
    </submittedName>
</protein>
<dbReference type="Gene3D" id="3.40.50.300">
    <property type="entry name" value="P-loop containing nucleotide triphosphate hydrolases"/>
    <property type="match status" value="1"/>
</dbReference>
<keyword evidence="3" id="KW-1185">Reference proteome</keyword>
<dbReference type="EMBL" id="SUNJ01011320">
    <property type="protein sequence ID" value="TPP58978.1"/>
    <property type="molecule type" value="Genomic_DNA"/>
</dbReference>
<reference evidence="2 3" key="1">
    <citation type="submission" date="2019-04" db="EMBL/GenBank/DDBJ databases">
        <title>Annotation for the trematode Fasciola gigantica.</title>
        <authorList>
            <person name="Choi Y.-J."/>
        </authorList>
    </citation>
    <scope>NUCLEOTIDE SEQUENCE [LARGE SCALE GENOMIC DNA]</scope>
    <source>
        <strain evidence="2">Uganda_cow_1</strain>
    </source>
</reference>
<evidence type="ECO:0000313" key="3">
    <source>
        <dbReference type="Proteomes" id="UP000316759"/>
    </source>
</evidence>
<organism evidence="2 3">
    <name type="scientific">Fasciola gigantica</name>
    <name type="common">Giant liver fluke</name>
    <dbReference type="NCBI Taxonomy" id="46835"/>
    <lineage>
        <taxon>Eukaryota</taxon>
        <taxon>Metazoa</taxon>
        <taxon>Spiralia</taxon>
        <taxon>Lophotrochozoa</taxon>
        <taxon>Platyhelminthes</taxon>
        <taxon>Trematoda</taxon>
        <taxon>Digenea</taxon>
        <taxon>Plagiorchiida</taxon>
        <taxon>Echinostomata</taxon>
        <taxon>Echinostomatoidea</taxon>
        <taxon>Fasciolidae</taxon>
        <taxon>Fasciola</taxon>
    </lineage>
</organism>
<proteinExistence type="predicted"/>
<gene>
    <name evidence="2" type="ORF">FGIG_11684</name>
</gene>
<evidence type="ECO:0000256" key="1">
    <source>
        <dbReference type="SAM" id="MobiDB-lite"/>
    </source>
</evidence>
<dbReference type="Proteomes" id="UP000316759">
    <property type="component" value="Unassembled WGS sequence"/>
</dbReference>
<comment type="caution">
    <text evidence="2">The sequence shown here is derived from an EMBL/GenBank/DDBJ whole genome shotgun (WGS) entry which is preliminary data.</text>
</comment>
<evidence type="ECO:0000313" key="2">
    <source>
        <dbReference type="EMBL" id="TPP58978.1"/>
    </source>
</evidence>
<sequence length="140" mass="15315">MGADKSLVQDIPLLVIGASVGRTGTMSLKAALEILYEMPCYHMTKVLQSTKITLNCGHTYSTLWNGIEYCSANSVQQTNGGGGTAYEQLSNRKFPPEGQEKQRTGSLPGTFNEKQFSQAQLGLVNCSYMPFALKLPPKYK</sequence>
<feature type="region of interest" description="Disordered" evidence="1">
    <location>
        <begin position="81"/>
        <end position="109"/>
    </location>
</feature>
<dbReference type="InterPro" id="IPR040632">
    <property type="entry name" value="Sulfotransfer_4"/>
</dbReference>